<evidence type="ECO:0000256" key="3">
    <source>
        <dbReference type="ARBA" id="ARBA00022692"/>
    </source>
</evidence>
<feature type="compositionally biased region" description="Basic and acidic residues" evidence="7">
    <location>
        <begin position="476"/>
        <end position="496"/>
    </location>
</feature>
<dbReference type="AlphaFoldDB" id="A0AAN8XDM6"/>
<dbReference type="PANTHER" id="PTHR31158">
    <property type="entry name" value="DUAL OXIDASE 2"/>
    <property type="match status" value="1"/>
</dbReference>
<feature type="transmembrane region" description="Helical" evidence="8">
    <location>
        <begin position="89"/>
        <end position="111"/>
    </location>
</feature>
<evidence type="ECO:0000256" key="2">
    <source>
        <dbReference type="ARBA" id="ARBA00009816"/>
    </source>
</evidence>
<evidence type="ECO:0000256" key="7">
    <source>
        <dbReference type="SAM" id="MobiDB-lite"/>
    </source>
</evidence>
<comment type="similarity">
    <text evidence="2">Belongs to the DUOXA family.</text>
</comment>
<evidence type="ECO:0000256" key="8">
    <source>
        <dbReference type="SAM" id="Phobius"/>
    </source>
</evidence>
<reference evidence="9 10" key="1">
    <citation type="submission" date="2023-11" db="EMBL/GenBank/DDBJ databases">
        <title>Halocaridina rubra genome assembly.</title>
        <authorList>
            <person name="Smith C."/>
        </authorList>
    </citation>
    <scope>NUCLEOTIDE SEQUENCE [LARGE SCALE GENOMIC DNA]</scope>
    <source>
        <strain evidence="9">EP-1</strain>
        <tissue evidence="9">Whole</tissue>
    </source>
</reference>
<evidence type="ECO:0000256" key="5">
    <source>
        <dbReference type="ARBA" id="ARBA00023136"/>
    </source>
</evidence>
<accession>A0AAN8XDM6</accession>
<proteinExistence type="inferred from homology"/>
<dbReference type="EMBL" id="JAXCGZ010007795">
    <property type="protein sequence ID" value="KAK7078508.1"/>
    <property type="molecule type" value="Genomic_DNA"/>
</dbReference>
<dbReference type="GO" id="GO:0015031">
    <property type="term" value="P:protein transport"/>
    <property type="evidence" value="ECO:0007669"/>
    <property type="project" value="InterPro"/>
</dbReference>
<dbReference type="Proteomes" id="UP001381693">
    <property type="component" value="Unassembled WGS sequence"/>
</dbReference>
<feature type="transmembrane region" description="Helical" evidence="8">
    <location>
        <begin position="237"/>
        <end position="261"/>
    </location>
</feature>
<feature type="transmembrane region" description="Helical" evidence="8">
    <location>
        <begin position="313"/>
        <end position="337"/>
    </location>
</feature>
<comment type="subcellular location">
    <subcellularLocation>
        <location evidence="1">Membrane</location>
        <topology evidence="1">Multi-pass membrane protein</topology>
    </subcellularLocation>
</comment>
<comment type="caution">
    <text evidence="9">The sequence shown here is derived from an EMBL/GenBank/DDBJ whole genome shotgun (WGS) entry which is preliminary data.</text>
</comment>
<keyword evidence="10" id="KW-1185">Reference proteome</keyword>
<keyword evidence="5 8" id="KW-0472">Membrane</keyword>
<gene>
    <name evidence="9" type="ORF">SK128_022824</name>
</gene>
<protein>
    <submittedName>
        <fullName evidence="9">Uncharacterized protein</fullName>
    </submittedName>
</protein>
<feature type="transmembrane region" description="Helical" evidence="8">
    <location>
        <begin position="273"/>
        <end position="293"/>
    </location>
</feature>
<feature type="transmembrane region" description="Helical" evidence="8">
    <location>
        <begin position="123"/>
        <end position="142"/>
    </location>
</feature>
<dbReference type="InterPro" id="IPR018469">
    <property type="entry name" value="Dual_oxidase_maturation_fac"/>
</dbReference>
<sequence>MRVHHNFSRLQNLSLFTESEPAGNASFQGVPLTEAMGSPEMARPEALASQDNITEKASHMMEKMWFKMSRSEGGPSLFMDMALSYPKFFYSRDLVIICFVFGIPLVVFLVLLPSFRKKHWPSIAVVILCYLCGLGIFCSYFSSSWLTGQSTVETSLGPRKPPVKGTVGVMVGLWQANLTLTTSEKSYNYMISWSSRKDMLEIHKSSLKKGWPFPLLSLTAELSGETKAWNGALGDGLVYAGAMASHVLVAAMFTWVVWIVILLEAPELTSYPLILTSILMAFSALAYIGWSAYYIPSKFILGGRYMMLKFGWAWWVIAILSILLTIAGIIILIYDYFYPGKLAAQFRVDFYSQSVHVVQATELLHAYENANESFSSIYPLSLSYLWHGNKCEKDQFLMNKYKEKSVSVRNNETQSVHNKTVADMDTMCEDSNMTLQYINETWMDTPKGSNVNATISTTASSIIFTRANYQVMSSDENKMGLRKRSPTERALDKTSKCDPTLTSSHKFAMIRKGRTMPRHVSVPIIVPQVSPWRNVSGSHKKSLSRIHSKYRPAYSPRKGTLLASTPRGSSLASPISLSRLELIDDKENATYL</sequence>
<feature type="region of interest" description="Disordered" evidence="7">
    <location>
        <begin position="476"/>
        <end position="499"/>
    </location>
</feature>
<evidence type="ECO:0000256" key="6">
    <source>
        <dbReference type="ARBA" id="ARBA00023180"/>
    </source>
</evidence>
<keyword evidence="4 8" id="KW-1133">Transmembrane helix</keyword>
<evidence type="ECO:0000256" key="1">
    <source>
        <dbReference type="ARBA" id="ARBA00004141"/>
    </source>
</evidence>
<evidence type="ECO:0000256" key="4">
    <source>
        <dbReference type="ARBA" id="ARBA00022989"/>
    </source>
</evidence>
<evidence type="ECO:0000313" key="10">
    <source>
        <dbReference type="Proteomes" id="UP001381693"/>
    </source>
</evidence>
<keyword evidence="3 8" id="KW-0812">Transmembrane</keyword>
<dbReference type="PANTHER" id="PTHR31158:SF10">
    <property type="entry name" value="LD27791P"/>
    <property type="match status" value="1"/>
</dbReference>
<keyword evidence="6" id="KW-0325">Glycoprotein</keyword>
<name>A0AAN8XDM6_HALRR</name>
<dbReference type="GO" id="GO:0005789">
    <property type="term" value="C:endoplasmic reticulum membrane"/>
    <property type="evidence" value="ECO:0007669"/>
    <property type="project" value="InterPro"/>
</dbReference>
<organism evidence="9 10">
    <name type="scientific">Halocaridina rubra</name>
    <name type="common">Hawaiian red shrimp</name>
    <dbReference type="NCBI Taxonomy" id="373956"/>
    <lineage>
        <taxon>Eukaryota</taxon>
        <taxon>Metazoa</taxon>
        <taxon>Ecdysozoa</taxon>
        <taxon>Arthropoda</taxon>
        <taxon>Crustacea</taxon>
        <taxon>Multicrustacea</taxon>
        <taxon>Malacostraca</taxon>
        <taxon>Eumalacostraca</taxon>
        <taxon>Eucarida</taxon>
        <taxon>Decapoda</taxon>
        <taxon>Pleocyemata</taxon>
        <taxon>Caridea</taxon>
        <taxon>Atyoidea</taxon>
        <taxon>Atyidae</taxon>
        <taxon>Halocaridina</taxon>
    </lineage>
</organism>
<dbReference type="Pfam" id="PF10204">
    <property type="entry name" value="DuoxA"/>
    <property type="match status" value="1"/>
</dbReference>
<evidence type="ECO:0000313" key="9">
    <source>
        <dbReference type="EMBL" id="KAK7078508.1"/>
    </source>
</evidence>